<accession>X1GY73</accession>
<feature type="non-terminal residue" evidence="4">
    <location>
        <position position="239"/>
    </location>
</feature>
<organism evidence="4">
    <name type="scientific">marine sediment metagenome</name>
    <dbReference type="NCBI Taxonomy" id="412755"/>
    <lineage>
        <taxon>unclassified sequences</taxon>
        <taxon>metagenomes</taxon>
        <taxon>ecological metagenomes</taxon>
    </lineage>
</organism>
<evidence type="ECO:0000256" key="2">
    <source>
        <dbReference type="ARBA" id="ARBA00023163"/>
    </source>
</evidence>
<dbReference type="InterPro" id="IPR036390">
    <property type="entry name" value="WH_DNA-bd_sf"/>
</dbReference>
<dbReference type="SMART" id="SM01134">
    <property type="entry name" value="DeoRC"/>
    <property type="match status" value="1"/>
</dbReference>
<dbReference type="GO" id="GO:0003700">
    <property type="term" value="F:DNA-binding transcription factor activity"/>
    <property type="evidence" value="ECO:0007669"/>
    <property type="project" value="InterPro"/>
</dbReference>
<dbReference type="InterPro" id="IPR036388">
    <property type="entry name" value="WH-like_DNA-bd_sf"/>
</dbReference>
<dbReference type="Pfam" id="PF08220">
    <property type="entry name" value="HTH_DeoR"/>
    <property type="match status" value="1"/>
</dbReference>
<dbReference type="InterPro" id="IPR037171">
    <property type="entry name" value="NagB/RpiA_transferase-like"/>
</dbReference>
<evidence type="ECO:0000256" key="1">
    <source>
        <dbReference type="ARBA" id="ARBA00023015"/>
    </source>
</evidence>
<dbReference type="PANTHER" id="PTHR30363:SF44">
    <property type="entry name" value="AGA OPERON TRANSCRIPTIONAL REPRESSOR-RELATED"/>
    <property type="match status" value="1"/>
</dbReference>
<reference evidence="4" key="1">
    <citation type="journal article" date="2014" name="Front. Microbiol.">
        <title>High frequency of phylogenetically diverse reductive dehalogenase-homologous genes in deep subseafloor sedimentary metagenomes.</title>
        <authorList>
            <person name="Kawai M."/>
            <person name="Futagami T."/>
            <person name="Toyoda A."/>
            <person name="Takaki Y."/>
            <person name="Nishi S."/>
            <person name="Hori S."/>
            <person name="Arai W."/>
            <person name="Tsubouchi T."/>
            <person name="Morono Y."/>
            <person name="Uchiyama I."/>
            <person name="Ito T."/>
            <person name="Fujiyama A."/>
            <person name="Inagaki F."/>
            <person name="Takami H."/>
        </authorList>
    </citation>
    <scope>NUCLEOTIDE SEQUENCE</scope>
    <source>
        <strain evidence="4">Expedition CK06-06</strain>
    </source>
</reference>
<dbReference type="Pfam" id="PF00455">
    <property type="entry name" value="DeoRC"/>
    <property type="match status" value="1"/>
</dbReference>
<name>X1GY73_9ZZZZ</name>
<dbReference type="InterPro" id="IPR014036">
    <property type="entry name" value="DeoR-like_C"/>
</dbReference>
<dbReference type="AlphaFoldDB" id="X1GY73"/>
<evidence type="ECO:0000259" key="3">
    <source>
        <dbReference type="PROSITE" id="PS51000"/>
    </source>
</evidence>
<dbReference type="SMART" id="SM00420">
    <property type="entry name" value="HTH_DEOR"/>
    <property type="match status" value="1"/>
</dbReference>
<dbReference type="PRINTS" id="PR00037">
    <property type="entry name" value="HTHLACR"/>
</dbReference>
<gene>
    <name evidence="4" type="ORF">S03H2_16062</name>
</gene>
<dbReference type="SUPFAM" id="SSF46785">
    <property type="entry name" value="Winged helix' DNA-binding domain"/>
    <property type="match status" value="1"/>
</dbReference>
<proteinExistence type="predicted"/>
<dbReference type="InterPro" id="IPR001034">
    <property type="entry name" value="DeoR_HTH"/>
</dbReference>
<dbReference type="EMBL" id="BARU01008187">
    <property type="protein sequence ID" value="GAH37948.1"/>
    <property type="molecule type" value="Genomic_DNA"/>
</dbReference>
<dbReference type="PANTHER" id="PTHR30363">
    <property type="entry name" value="HTH-TYPE TRANSCRIPTIONAL REGULATOR SRLR-RELATED"/>
    <property type="match status" value="1"/>
</dbReference>
<keyword evidence="2" id="KW-0804">Transcription</keyword>
<evidence type="ECO:0000313" key="4">
    <source>
        <dbReference type="EMBL" id="GAH37948.1"/>
    </source>
</evidence>
<dbReference type="PROSITE" id="PS51000">
    <property type="entry name" value="HTH_DEOR_2"/>
    <property type="match status" value="1"/>
</dbReference>
<sequence>MINSKGDLFIEERQDKIIKYIEKVEKATIEDIMSLLKISRSTVRRYLIDLERKNLIIRTRGGALKKKYFKYEFSLNEKKDLNLDKKKKIAQIAKRFINEGDIIYISGGTTTLELAKILFDIKDLIVFTNAINILLELANNSGIEIKLVGGDFRKKTFSMVGQEAINYLDRYNFDKAFVGVNGISVSEGFTTPNELEAIVDGEVIKRSKEAFILADETKFGAVAFSNICKIEDVDYIITN</sequence>
<dbReference type="InterPro" id="IPR050313">
    <property type="entry name" value="Carb_Metab_HTH_regulators"/>
</dbReference>
<dbReference type="InterPro" id="IPR011991">
    <property type="entry name" value="ArsR-like_HTH"/>
</dbReference>
<dbReference type="Gene3D" id="1.10.10.10">
    <property type="entry name" value="Winged helix-like DNA-binding domain superfamily/Winged helix DNA-binding domain"/>
    <property type="match status" value="1"/>
</dbReference>
<protein>
    <recommendedName>
        <fullName evidence="3">HTH deoR-type domain-containing protein</fullName>
    </recommendedName>
</protein>
<keyword evidence="1" id="KW-0805">Transcription regulation</keyword>
<dbReference type="Gene3D" id="3.40.50.1360">
    <property type="match status" value="1"/>
</dbReference>
<comment type="caution">
    <text evidence="4">The sequence shown here is derived from an EMBL/GenBank/DDBJ whole genome shotgun (WGS) entry which is preliminary data.</text>
</comment>
<feature type="domain" description="HTH deoR-type" evidence="3">
    <location>
        <begin position="10"/>
        <end position="65"/>
    </location>
</feature>
<dbReference type="CDD" id="cd00090">
    <property type="entry name" value="HTH_ARSR"/>
    <property type="match status" value="1"/>
</dbReference>
<dbReference type="SUPFAM" id="SSF100950">
    <property type="entry name" value="NagB/RpiA/CoA transferase-like"/>
    <property type="match status" value="1"/>
</dbReference>